<accession>X1N1I3</accession>
<name>X1N1I3_9ZZZZ</name>
<feature type="non-terminal residue" evidence="1">
    <location>
        <position position="154"/>
    </location>
</feature>
<dbReference type="AlphaFoldDB" id="X1N1I3"/>
<organism evidence="1">
    <name type="scientific">marine sediment metagenome</name>
    <dbReference type="NCBI Taxonomy" id="412755"/>
    <lineage>
        <taxon>unclassified sequences</taxon>
        <taxon>metagenomes</taxon>
        <taxon>ecological metagenomes</taxon>
    </lineage>
</organism>
<comment type="caution">
    <text evidence="1">The sequence shown here is derived from an EMBL/GenBank/DDBJ whole genome shotgun (WGS) entry which is preliminary data.</text>
</comment>
<dbReference type="EMBL" id="BARV01022795">
    <property type="protein sequence ID" value="GAI24116.1"/>
    <property type="molecule type" value="Genomic_DNA"/>
</dbReference>
<protein>
    <submittedName>
        <fullName evidence="1">Uncharacterized protein</fullName>
    </submittedName>
</protein>
<evidence type="ECO:0000313" key="1">
    <source>
        <dbReference type="EMBL" id="GAI24116.1"/>
    </source>
</evidence>
<gene>
    <name evidence="1" type="ORF">S06H3_37511</name>
</gene>
<proteinExistence type="predicted"/>
<reference evidence="1" key="1">
    <citation type="journal article" date="2014" name="Front. Microbiol.">
        <title>High frequency of phylogenetically diverse reductive dehalogenase-homologous genes in deep subseafloor sedimentary metagenomes.</title>
        <authorList>
            <person name="Kawai M."/>
            <person name="Futagami T."/>
            <person name="Toyoda A."/>
            <person name="Takaki Y."/>
            <person name="Nishi S."/>
            <person name="Hori S."/>
            <person name="Arai W."/>
            <person name="Tsubouchi T."/>
            <person name="Morono Y."/>
            <person name="Uchiyama I."/>
            <person name="Ito T."/>
            <person name="Fujiyama A."/>
            <person name="Inagaki F."/>
            <person name="Takami H."/>
        </authorList>
    </citation>
    <scope>NUCLEOTIDE SEQUENCE</scope>
    <source>
        <strain evidence="1">Expedition CK06-06</strain>
    </source>
</reference>
<sequence>MAYGILGKLIVDNQEITDYLENMTPVAQAHLQWLEDYEKLTESYAVLSNSEKIDGLSKLLDMMEEIQICIEESTPPSILIGVKNKWSEECRLTLQAVYQISLALERNIPEWITEAYEFLLEADQLRKEWVDNLSSLLDEYNIEIIDFPLDSYYK</sequence>